<evidence type="ECO:0000256" key="3">
    <source>
        <dbReference type="SAM" id="MobiDB-lite"/>
    </source>
</evidence>
<keyword evidence="5" id="KW-1185">Reference proteome</keyword>
<dbReference type="AlphaFoldDB" id="A0A8K0D3W0"/>
<evidence type="ECO:0000256" key="1">
    <source>
        <dbReference type="ARBA" id="ARBA00022460"/>
    </source>
</evidence>
<sequence>AFAVLLLVGLAHARPQLLKPLTDAAKAIITKFDTTSNELGEYTYSVESDDGQSRYETRKVINPGTDQETSVVSGYYSYIDPNGDRKTVGYQADENGYYAEGEHLPDSASARRKPPEVGIPPAAVSSLAGGGLGR</sequence>
<dbReference type="InterPro" id="IPR031311">
    <property type="entry name" value="CHIT_BIND_RR_consensus"/>
</dbReference>
<evidence type="ECO:0000313" key="4">
    <source>
        <dbReference type="EMBL" id="KAF2896058.1"/>
    </source>
</evidence>
<evidence type="ECO:0000313" key="5">
    <source>
        <dbReference type="Proteomes" id="UP000801492"/>
    </source>
</evidence>
<dbReference type="PANTHER" id="PTHR10380:SF192">
    <property type="entry name" value="GEO02312P1"/>
    <property type="match status" value="1"/>
</dbReference>
<comment type="caution">
    <text evidence="4">The sequence shown here is derived from an EMBL/GenBank/DDBJ whole genome shotgun (WGS) entry which is preliminary data.</text>
</comment>
<dbReference type="InterPro" id="IPR000618">
    <property type="entry name" value="Insect_cuticle"/>
</dbReference>
<evidence type="ECO:0000256" key="2">
    <source>
        <dbReference type="PROSITE-ProRule" id="PRU00497"/>
    </source>
</evidence>
<dbReference type="GO" id="GO:0062129">
    <property type="term" value="C:chitin-based extracellular matrix"/>
    <property type="evidence" value="ECO:0007669"/>
    <property type="project" value="TreeGrafter"/>
</dbReference>
<dbReference type="PRINTS" id="PR00947">
    <property type="entry name" value="CUTICLE"/>
</dbReference>
<proteinExistence type="predicted"/>
<gene>
    <name evidence="4" type="ORF">ILUMI_10117</name>
</gene>
<keyword evidence="1 2" id="KW-0193">Cuticle</keyword>
<accession>A0A8K0D3W0</accession>
<dbReference type="Pfam" id="PF00379">
    <property type="entry name" value="Chitin_bind_4"/>
    <property type="match status" value="1"/>
</dbReference>
<dbReference type="InterPro" id="IPR050468">
    <property type="entry name" value="Cuticle_Struct_Prot"/>
</dbReference>
<reference evidence="4" key="1">
    <citation type="submission" date="2019-08" db="EMBL/GenBank/DDBJ databases">
        <title>The genome of the North American firefly Photinus pyralis.</title>
        <authorList>
            <consortium name="Photinus pyralis genome working group"/>
            <person name="Fallon T.R."/>
            <person name="Sander Lower S.E."/>
            <person name="Weng J.-K."/>
        </authorList>
    </citation>
    <scope>NUCLEOTIDE SEQUENCE</scope>
    <source>
        <strain evidence="4">TRF0915ILg1</strain>
        <tissue evidence="4">Whole body</tissue>
    </source>
</reference>
<organism evidence="4 5">
    <name type="scientific">Ignelater luminosus</name>
    <name type="common">Cucubano</name>
    <name type="synonym">Pyrophorus luminosus</name>
    <dbReference type="NCBI Taxonomy" id="2038154"/>
    <lineage>
        <taxon>Eukaryota</taxon>
        <taxon>Metazoa</taxon>
        <taxon>Ecdysozoa</taxon>
        <taxon>Arthropoda</taxon>
        <taxon>Hexapoda</taxon>
        <taxon>Insecta</taxon>
        <taxon>Pterygota</taxon>
        <taxon>Neoptera</taxon>
        <taxon>Endopterygota</taxon>
        <taxon>Coleoptera</taxon>
        <taxon>Polyphaga</taxon>
        <taxon>Elateriformia</taxon>
        <taxon>Elateroidea</taxon>
        <taxon>Elateridae</taxon>
        <taxon>Agrypninae</taxon>
        <taxon>Pyrophorini</taxon>
        <taxon>Ignelater</taxon>
    </lineage>
</organism>
<dbReference type="EMBL" id="VTPC01005417">
    <property type="protein sequence ID" value="KAF2896058.1"/>
    <property type="molecule type" value="Genomic_DNA"/>
</dbReference>
<feature type="region of interest" description="Disordered" evidence="3">
    <location>
        <begin position="99"/>
        <end position="134"/>
    </location>
</feature>
<dbReference type="PROSITE" id="PS00233">
    <property type="entry name" value="CHIT_BIND_RR_1"/>
    <property type="match status" value="1"/>
</dbReference>
<name>A0A8K0D3W0_IGNLU</name>
<protein>
    <submittedName>
        <fullName evidence="4">Uncharacterized protein</fullName>
    </submittedName>
</protein>
<dbReference type="OrthoDB" id="6629557at2759"/>
<dbReference type="PROSITE" id="PS51155">
    <property type="entry name" value="CHIT_BIND_RR_2"/>
    <property type="match status" value="1"/>
</dbReference>
<dbReference type="GO" id="GO:0008010">
    <property type="term" value="F:structural constituent of chitin-based larval cuticle"/>
    <property type="evidence" value="ECO:0007669"/>
    <property type="project" value="TreeGrafter"/>
</dbReference>
<dbReference type="Proteomes" id="UP000801492">
    <property type="component" value="Unassembled WGS sequence"/>
</dbReference>
<feature type="non-terminal residue" evidence="4">
    <location>
        <position position="1"/>
    </location>
</feature>
<dbReference type="PANTHER" id="PTHR10380">
    <property type="entry name" value="CUTICLE PROTEIN"/>
    <property type="match status" value="1"/>
</dbReference>